<reference evidence="1 2" key="1">
    <citation type="submission" date="2020-01" db="EMBL/GenBank/DDBJ databases">
        <title>Kibdelosporangium persica a novel Actinomycetes from a hot desert in Iran.</title>
        <authorList>
            <person name="Safaei N."/>
            <person name="Zaburannyi N."/>
            <person name="Mueller R."/>
            <person name="Wink J."/>
        </authorList>
    </citation>
    <scope>NUCLEOTIDE SEQUENCE [LARGE SCALE GENOMIC DNA]</scope>
    <source>
        <strain evidence="1 2">4NS15</strain>
    </source>
</reference>
<evidence type="ECO:0008006" key="3">
    <source>
        <dbReference type="Google" id="ProtNLM"/>
    </source>
</evidence>
<proteinExistence type="predicted"/>
<organism evidence="1 2">
    <name type="scientific">Kibdelosporangium persicum</name>
    <dbReference type="NCBI Taxonomy" id="2698649"/>
    <lineage>
        <taxon>Bacteria</taxon>
        <taxon>Bacillati</taxon>
        <taxon>Actinomycetota</taxon>
        <taxon>Actinomycetes</taxon>
        <taxon>Pseudonocardiales</taxon>
        <taxon>Pseudonocardiaceae</taxon>
        <taxon>Kibdelosporangium</taxon>
    </lineage>
</organism>
<accession>A0ABX2FAE8</accession>
<comment type="caution">
    <text evidence="1">The sequence shown here is derived from an EMBL/GenBank/DDBJ whole genome shotgun (WGS) entry which is preliminary data.</text>
</comment>
<evidence type="ECO:0000313" key="2">
    <source>
        <dbReference type="Proteomes" id="UP000763557"/>
    </source>
</evidence>
<evidence type="ECO:0000313" key="1">
    <source>
        <dbReference type="EMBL" id="NRN68334.1"/>
    </source>
</evidence>
<dbReference type="Proteomes" id="UP000763557">
    <property type="component" value="Unassembled WGS sequence"/>
</dbReference>
<gene>
    <name evidence="1" type="ORF">GC106_55770</name>
</gene>
<name>A0ABX2FAE8_9PSEU</name>
<protein>
    <recommendedName>
        <fullName evidence="3">TetR transcriptional regulator CgmR-like C-terminal domain-containing protein</fullName>
    </recommendedName>
</protein>
<keyword evidence="2" id="KW-1185">Reference proteome</keyword>
<sequence>MEELVWHMRERRRMYVSDDRFVTMVAFIDGVNCAGPPGRRLLDGFEEWLAGGPSPLAWSAQILQALGMTAMHSLTPDQEQAACAEALNLVERFAQTKANRG</sequence>
<dbReference type="EMBL" id="JAAATY010000019">
    <property type="protein sequence ID" value="NRN68334.1"/>
    <property type="molecule type" value="Genomic_DNA"/>
</dbReference>